<feature type="region of interest" description="Disordered" evidence="1">
    <location>
        <begin position="27"/>
        <end position="82"/>
    </location>
</feature>
<feature type="compositionally biased region" description="Polar residues" evidence="1">
    <location>
        <begin position="53"/>
        <end position="68"/>
    </location>
</feature>
<dbReference type="EMBL" id="VUMV01000007">
    <property type="protein sequence ID" value="MST82573.1"/>
    <property type="molecule type" value="Genomic_DNA"/>
</dbReference>
<feature type="compositionally biased region" description="Low complexity" evidence="1">
    <location>
        <begin position="69"/>
        <end position="82"/>
    </location>
</feature>
<dbReference type="PROSITE" id="PS51257">
    <property type="entry name" value="PROKAR_LIPOPROTEIN"/>
    <property type="match status" value="1"/>
</dbReference>
<gene>
    <name evidence="3" type="ORF">FYJ60_09615</name>
</gene>
<keyword evidence="2" id="KW-0732">Signal</keyword>
<organism evidence="3 4">
    <name type="scientific">Bilifractor porci</name>
    <dbReference type="NCBI Taxonomy" id="2606636"/>
    <lineage>
        <taxon>Bacteria</taxon>
        <taxon>Bacillati</taxon>
        <taxon>Bacillota</taxon>
        <taxon>Clostridia</taxon>
        <taxon>Lachnospirales</taxon>
        <taxon>Lachnospiraceae</taxon>
        <taxon>Bilifractor</taxon>
    </lineage>
</organism>
<feature type="chain" id="PRO_5039323382" evidence="2">
    <location>
        <begin position="21"/>
        <end position="221"/>
    </location>
</feature>
<dbReference type="Proteomes" id="UP000466864">
    <property type="component" value="Unassembled WGS sequence"/>
</dbReference>
<evidence type="ECO:0000256" key="2">
    <source>
        <dbReference type="SAM" id="SignalP"/>
    </source>
</evidence>
<protein>
    <submittedName>
        <fullName evidence="3">Uncharacterized protein</fullName>
    </submittedName>
</protein>
<keyword evidence="4" id="KW-1185">Reference proteome</keyword>
<sequence>MRKKLAVIIGSVFLAGAVLAGCGGNTAASGTSGTGTSSETAASSSGKADASVKTASEKAQTVSQSVQEQETVSAASASTSESGSAVSAASSAQGADAALADGTYEAEFNTDSSMFRVNDMDEGKGTLTVKDGKMSIHIRLVSENIVNLFYGNKEDAQKEGAELINPTVETVDYGDGTTEDVNCFDVPVPALDQEFTVSLIGTHGNWYEHQVTVSNPVPVSQ</sequence>
<dbReference type="RefSeq" id="WP_154458484.1">
    <property type="nucleotide sequence ID" value="NZ_VUMV01000007.1"/>
</dbReference>
<evidence type="ECO:0000313" key="3">
    <source>
        <dbReference type="EMBL" id="MST82573.1"/>
    </source>
</evidence>
<feature type="compositionally biased region" description="Low complexity" evidence="1">
    <location>
        <begin position="27"/>
        <end position="46"/>
    </location>
</feature>
<evidence type="ECO:0000313" key="4">
    <source>
        <dbReference type="Proteomes" id="UP000466864"/>
    </source>
</evidence>
<evidence type="ECO:0000256" key="1">
    <source>
        <dbReference type="SAM" id="MobiDB-lite"/>
    </source>
</evidence>
<name>A0A7X2PA70_9FIRM</name>
<comment type="caution">
    <text evidence="3">The sequence shown here is derived from an EMBL/GenBank/DDBJ whole genome shotgun (WGS) entry which is preliminary data.</text>
</comment>
<reference evidence="3 4" key="1">
    <citation type="submission" date="2019-08" db="EMBL/GenBank/DDBJ databases">
        <title>In-depth cultivation of the pig gut microbiome towards novel bacterial diversity and tailored functional studies.</title>
        <authorList>
            <person name="Wylensek D."/>
            <person name="Hitch T.C.A."/>
            <person name="Clavel T."/>
        </authorList>
    </citation>
    <scope>NUCLEOTIDE SEQUENCE [LARGE SCALE GENOMIC DNA]</scope>
    <source>
        <strain evidence="3 4">Oil+RF-744-WCA-WT-13</strain>
    </source>
</reference>
<accession>A0A7X2PA70</accession>
<dbReference type="AlphaFoldDB" id="A0A7X2PA70"/>
<proteinExistence type="predicted"/>
<feature type="signal peptide" evidence="2">
    <location>
        <begin position="1"/>
        <end position="20"/>
    </location>
</feature>